<feature type="transmembrane region" description="Helical" evidence="1">
    <location>
        <begin position="6"/>
        <end position="26"/>
    </location>
</feature>
<gene>
    <name evidence="2" type="ORF">SAMN05216227_101735</name>
</gene>
<proteinExistence type="predicted"/>
<reference evidence="2 3" key="1">
    <citation type="submission" date="2016-10" db="EMBL/GenBank/DDBJ databases">
        <authorList>
            <person name="de Groot N.N."/>
        </authorList>
    </citation>
    <scope>NUCLEOTIDE SEQUENCE [LARGE SCALE GENOMIC DNA]</scope>
    <source>
        <strain evidence="2 3">CGMCC 1.10836</strain>
    </source>
</reference>
<sequence>MDPDLLLIVGIMIGVLAVPSMLSALSESRAPRVAAIMVLIAGVLVVMALQNKPGGYTIAQIPDVFFKVVGRYVN</sequence>
<name>A0A1H8HJK5_9RHOB</name>
<organism evidence="2 3">
    <name type="scientific">Pseudorhodobacter antarcticus</name>
    <dbReference type="NCBI Taxonomy" id="1077947"/>
    <lineage>
        <taxon>Bacteria</taxon>
        <taxon>Pseudomonadati</taxon>
        <taxon>Pseudomonadota</taxon>
        <taxon>Alphaproteobacteria</taxon>
        <taxon>Rhodobacterales</taxon>
        <taxon>Paracoccaceae</taxon>
        <taxon>Pseudorhodobacter</taxon>
    </lineage>
</organism>
<keyword evidence="3" id="KW-1185">Reference proteome</keyword>
<dbReference type="Proteomes" id="UP000183002">
    <property type="component" value="Unassembled WGS sequence"/>
</dbReference>
<dbReference type="OrthoDB" id="7875801at2"/>
<feature type="transmembrane region" description="Helical" evidence="1">
    <location>
        <begin position="33"/>
        <end position="50"/>
    </location>
</feature>
<accession>A0A1H8HJK5</accession>
<dbReference type="STRING" id="1077947.SAMN05216227_101735"/>
<dbReference type="EMBL" id="FOCO01000017">
    <property type="protein sequence ID" value="SEN56286.1"/>
    <property type="molecule type" value="Genomic_DNA"/>
</dbReference>
<keyword evidence="1" id="KW-0812">Transmembrane</keyword>
<dbReference type="RefSeq" id="WP_050518885.1">
    <property type="nucleotide sequence ID" value="NZ_FOCO01000017.1"/>
</dbReference>
<dbReference type="AlphaFoldDB" id="A0A1H8HJK5"/>
<evidence type="ECO:0000313" key="2">
    <source>
        <dbReference type="EMBL" id="SEN56286.1"/>
    </source>
</evidence>
<keyword evidence="1" id="KW-1133">Transmembrane helix</keyword>
<evidence type="ECO:0000256" key="1">
    <source>
        <dbReference type="SAM" id="Phobius"/>
    </source>
</evidence>
<protein>
    <recommendedName>
        <fullName evidence="4">50S ribosomal protein L35</fullName>
    </recommendedName>
</protein>
<evidence type="ECO:0000313" key="3">
    <source>
        <dbReference type="Proteomes" id="UP000183002"/>
    </source>
</evidence>
<evidence type="ECO:0008006" key="4">
    <source>
        <dbReference type="Google" id="ProtNLM"/>
    </source>
</evidence>
<keyword evidence="1" id="KW-0472">Membrane</keyword>